<evidence type="ECO:0000313" key="3">
    <source>
        <dbReference type="EMBL" id="ELR11532.1"/>
    </source>
</evidence>
<feature type="region of interest" description="Disordered" evidence="1">
    <location>
        <begin position="114"/>
        <end position="143"/>
    </location>
</feature>
<gene>
    <name evidence="3" type="ORF">ACA1_256910</name>
</gene>
<reference evidence="3 4" key="1">
    <citation type="journal article" date="2013" name="Genome Biol.">
        <title>Genome of Acanthamoeba castellanii highlights extensive lateral gene transfer and early evolution of tyrosine kinase signaling.</title>
        <authorList>
            <person name="Clarke M."/>
            <person name="Lohan A.J."/>
            <person name="Liu B."/>
            <person name="Lagkouvardos I."/>
            <person name="Roy S."/>
            <person name="Zafar N."/>
            <person name="Bertelli C."/>
            <person name="Schilde C."/>
            <person name="Kianianmomeni A."/>
            <person name="Burglin T.R."/>
            <person name="Frech C."/>
            <person name="Turcotte B."/>
            <person name="Kopec K.O."/>
            <person name="Synnott J.M."/>
            <person name="Choo C."/>
            <person name="Paponov I."/>
            <person name="Finkler A."/>
            <person name="Soon Heng Tan C."/>
            <person name="Hutchins A.P."/>
            <person name="Weinmeier T."/>
            <person name="Rattei T."/>
            <person name="Chu J.S."/>
            <person name="Gimenez G."/>
            <person name="Irimia M."/>
            <person name="Rigden D.J."/>
            <person name="Fitzpatrick D.A."/>
            <person name="Lorenzo-Morales J."/>
            <person name="Bateman A."/>
            <person name="Chiu C.H."/>
            <person name="Tang P."/>
            <person name="Hegemann P."/>
            <person name="Fromm H."/>
            <person name="Raoult D."/>
            <person name="Greub G."/>
            <person name="Miranda-Saavedra D."/>
            <person name="Chen N."/>
            <person name="Nash P."/>
            <person name="Ginger M.L."/>
            <person name="Horn M."/>
            <person name="Schaap P."/>
            <person name="Caler L."/>
            <person name="Loftus B."/>
        </authorList>
    </citation>
    <scope>NUCLEOTIDE SEQUENCE [LARGE SCALE GENOMIC DNA]</scope>
    <source>
        <strain evidence="3 4">Neff</strain>
    </source>
</reference>
<dbReference type="Proteomes" id="UP000011083">
    <property type="component" value="Unassembled WGS sequence"/>
</dbReference>
<dbReference type="InterPro" id="IPR036047">
    <property type="entry name" value="F-box-like_dom_sf"/>
</dbReference>
<evidence type="ECO:0000313" key="4">
    <source>
        <dbReference type="Proteomes" id="UP000011083"/>
    </source>
</evidence>
<dbReference type="Pfam" id="PF00646">
    <property type="entry name" value="F-box"/>
    <property type="match status" value="1"/>
</dbReference>
<dbReference type="SUPFAM" id="SSF81383">
    <property type="entry name" value="F-box domain"/>
    <property type="match status" value="1"/>
</dbReference>
<keyword evidence="4" id="KW-1185">Reference proteome</keyword>
<organism evidence="3 4">
    <name type="scientific">Acanthamoeba castellanii (strain ATCC 30010 / Neff)</name>
    <dbReference type="NCBI Taxonomy" id="1257118"/>
    <lineage>
        <taxon>Eukaryota</taxon>
        <taxon>Amoebozoa</taxon>
        <taxon>Discosea</taxon>
        <taxon>Longamoebia</taxon>
        <taxon>Centramoebida</taxon>
        <taxon>Acanthamoebidae</taxon>
        <taxon>Acanthamoeba</taxon>
    </lineage>
</organism>
<dbReference type="EMBL" id="KB008148">
    <property type="protein sequence ID" value="ELR11532.1"/>
    <property type="molecule type" value="Genomic_DNA"/>
</dbReference>
<feature type="domain" description="F-box" evidence="2">
    <location>
        <begin position="33"/>
        <end position="65"/>
    </location>
</feature>
<accession>L8GEV0</accession>
<dbReference type="KEGG" id="acan:ACA1_256910"/>
<dbReference type="RefSeq" id="XP_004333545.1">
    <property type="nucleotide sequence ID" value="XM_004333497.1"/>
</dbReference>
<name>L8GEV0_ACACF</name>
<sequence>MEGRVNESDEVAAYRHHDDDEDYDEEEVAALYWLPAELWAMVCEYLGTGDLARLSTTCWTLRSHALAKGLLAHTADAHFLVLYSSRGKRLDNRLPEVAAAHGFDCSVAMHLPPHATTAPPSASDDQSPDEPMRLCTFTRKTRA</sequence>
<dbReference type="CDD" id="cd09917">
    <property type="entry name" value="F-box_SF"/>
    <property type="match status" value="1"/>
</dbReference>
<dbReference type="GeneID" id="14912010"/>
<feature type="compositionally biased region" description="Basic and acidic residues" evidence="1">
    <location>
        <begin position="1"/>
        <end position="18"/>
    </location>
</feature>
<evidence type="ECO:0000256" key="1">
    <source>
        <dbReference type="SAM" id="MobiDB-lite"/>
    </source>
</evidence>
<proteinExistence type="predicted"/>
<dbReference type="VEuPathDB" id="AmoebaDB:ACA1_256910"/>
<feature type="region of interest" description="Disordered" evidence="1">
    <location>
        <begin position="1"/>
        <end position="20"/>
    </location>
</feature>
<evidence type="ECO:0000259" key="2">
    <source>
        <dbReference type="Pfam" id="PF00646"/>
    </source>
</evidence>
<feature type="compositionally biased region" description="Low complexity" evidence="1">
    <location>
        <begin position="114"/>
        <end position="123"/>
    </location>
</feature>
<protein>
    <submittedName>
        <fullName evidence="3">Fbox domain containing protein</fullName>
    </submittedName>
</protein>
<dbReference type="InterPro" id="IPR001810">
    <property type="entry name" value="F-box_dom"/>
</dbReference>
<dbReference type="AlphaFoldDB" id="L8GEV0"/>